<feature type="transmembrane region" description="Helical" evidence="11">
    <location>
        <begin position="654"/>
        <end position="671"/>
    </location>
</feature>
<dbReference type="EMBL" id="JAEPRC010000544">
    <property type="protein sequence ID" value="KAG2195084.1"/>
    <property type="molecule type" value="Genomic_DNA"/>
</dbReference>
<keyword evidence="4 11" id="KW-0812">Transmembrane</keyword>
<dbReference type="PRINTS" id="PR00660">
    <property type="entry name" value="ERLUMENR"/>
</dbReference>
<dbReference type="InterPro" id="IPR008915">
    <property type="entry name" value="Peptidase_M50"/>
</dbReference>
<evidence type="ECO:0000256" key="11">
    <source>
        <dbReference type="RuleBase" id="RU000634"/>
    </source>
</evidence>
<evidence type="ECO:0000256" key="8">
    <source>
        <dbReference type="ARBA" id="ARBA00022989"/>
    </source>
</evidence>
<feature type="transmembrane region" description="Helical" evidence="11">
    <location>
        <begin position="74"/>
        <end position="98"/>
    </location>
</feature>
<dbReference type="PROSITE" id="PS00951">
    <property type="entry name" value="ER_LUMEN_RECEPTOR_1"/>
    <property type="match status" value="1"/>
</dbReference>
<evidence type="ECO:0000256" key="6">
    <source>
        <dbReference type="ARBA" id="ARBA00022892"/>
    </source>
</evidence>
<gene>
    <name evidence="13" type="ORF">INT46_002647</name>
</gene>
<proteinExistence type="inferred from homology"/>
<evidence type="ECO:0000256" key="1">
    <source>
        <dbReference type="ARBA" id="ARBA00004477"/>
    </source>
</evidence>
<comment type="subcellular location">
    <subcellularLocation>
        <location evidence="1 11">Endoplasmic reticulum membrane</location>
        <topology evidence="1 11">Multi-pass membrane protein</topology>
    </subcellularLocation>
</comment>
<evidence type="ECO:0000256" key="5">
    <source>
        <dbReference type="ARBA" id="ARBA00022824"/>
    </source>
</evidence>
<keyword evidence="6" id="KW-0931">ER-Golgi transport</keyword>
<dbReference type="GO" id="GO:0005789">
    <property type="term" value="C:endoplasmic reticulum membrane"/>
    <property type="evidence" value="ECO:0007669"/>
    <property type="project" value="UniProtKB-SubCell"/>
</dbReference>
<reference evidence="13" key="1">
    <citation type="submission" date="2020-12" db="EMBL/GenBank/DDBJ databases">
        <title>Metabolic potential, ecology and presence of endohyphal bacteria is reflected in genomic diversity of Mucoromycotina.</title>
        <authorList>
            <person name="Muszewska A."/>
            <person name="Okrasinska A."/>
            <person name="Steczkiewicz K."/>
            <person name="Drgas O."/>
            <person name="Orlowska M."/>
            <person name="Perlinska-Lenart U."/>
            <person name="Aleksandrzak-Piekarczyk T."/>
            <person name="Szatraj K."/>
            <person name="Zielenkiewicz U."/>
            <person name="Pilsyk S."/>
            <person name="Malc E."/>
            <person name="Mieczkowski P."/>
            <person name="Kruszewska J.S."/>
            <person name="Biernat P."/>
            <person name="Pawlowska J."/>
        </authorList>
    </citation>
    <scope>NUCLEOTIDE SEQUENCE</scope>
    <source>
        <strain evidence="13">CBS 226.32</strain>
    </source>
</reference>
<evidence type="ECO:0000256" key="10">
    <source>
        <dbReference type="ARBA" id="ARBA00023170"/>
    </source>
</evidence>
<organism evidence="13 14">
    <name type="scientific">Mucor plumbeus</name>
    <dbReference type="NCBI Taxonomy" id="97098"/>
    <lineage>
        <taxon>Eukaryota</taxon>
        <taxon>Fungi</taxon>
        <taxon>Fungi incertae sedis</taxon>
        <taxon>Mucoromycota</taxon>
        <taxon>Mucoromycotina</taxon>
        <taxon>Mucoromycetes</taxon>
        <taxon>Mucorales</taxon>
        <taxon>Mucorineae</taxon>
        <taxon>Mucoraceae</taxon>
        <taxon>Mucor</taxon>
    </lineage>
</organism>
<keyword evidence="9 11" id="KW-0472">Membrane</keyword>
<keyword evidence="10 11" id="KW-0675">Receptor</keyword>
<keyword evidence="14" id="KW-1185">Reference proteome</keyword>
<feature type="transmembrane region" description="Helical" evidence="11">
    <location>
        <begin position="612"/>
        <end position="633"/>
    </location>
</feature>
<dbReference type="InterPro" id="IPR000133">
    <property type="entry name" value="ER_ret_rcpt"/>
</dbReference>
<feature type="transmembrane region" description="Helical" evidence="11">
    <location>
        <begin position="707"/>
        <end position="725"/>
    </location>
</feature>
<dbReference type="GO" id="GO:0016192">
    <property type="term" value="P:vesicle-mediated transport"/>
    <property type="evidence" value="ECO:0007669"/>
    <property type="project" value="UniProtKB-KW"/>
</dbReference>
<sequence length="771" mass="87839">MELFSIIWHTRKKEPSRRRNNSSLLPTFSIVDNDKEPQMRDQWEIKLFQVKYTTQRLNNLFSNLTKLSPTFWNIWFTCGVIAASITIIVGMIVILFAATKILSSAKQIFIPSNNNNNNNNLMKRGLEGADEDDQVFLPMIPGITLPMSHIGYYLLALTVCGLFHEAGHAIASYSQGVPIQSSGMFVAYLYPGAFVNIPDQQLQSLNSFKQLRIICAGVWHNLVLYAFSYISLAGGLKILLLILGWQSLEGYGGVSVVHVRANSPLAPHLPPSTIIYQLDDFPLVNNIEDWNSHLFQENGRNKVNQGFCTAKPVQDYGTSCCNINDTYPFGQSDNASISCFNPFPSTGKKTDRVCLPTLPVIASTNPERCYKPSDCSSTSGMDMSCVTPYTPSVTGQVVRIYAQFPNWIKTENENNEKVFVFEGELVDIWEIKVSLLTPRFWILPSALPHILELTLRYISSFTLALAMLNILPAFKLDGEFALEQFLMLFLQPQDATQVTTRSNETYRFNRRIHDIIVRITSIIVGFVIVVGTLNNRPPSPSKTANEDRTCVGLCNKMMNIFRLSADLTHLASIFILLAKIRQSRSCVGISLKTQILFCVVFLTRYIDVVYKFHSVYNTCMKLFFIASSFYVLFLMMKKFKATYDPNLDTFRNEYLLAFAAVLSLVLCYEYTPVEILWSFSIWLESVAILPQLFMLQRTGEAETITTHYIFALGAYRTLYLFNWIYRYYFEEKYTVDWIASVAGLLQTALYSDFFYIYYVKVVNGKKFELPK</sequence>
<keyword evidence="5 11" id="KW-0256">Endoplasmic reticulum</keyword>
<dbReference type="GO" id="GO:0046923">
    <property type="term" value="F:ER retention sequence binding"/>
    <property type="evidence" value="ECO:0007669"/>
    <property type="project" value="InterPro"/>
</dbReference>
<dbReference type="GO" id="GO:0006508">
    <property type="term" value="P:proteolysis"/>
    <property type="evidence" value="ECO:0007669"/>
    <property type="project" value="InterPro"/>
</dbReference>
<comment type="caution">
    <text evidence="13">The sequence shown here is derived from an EMBL/GenBank/DDBJ whole genome shotgun (WGS) entry which is preliminary data.</text>
</comment>
<comment type="similarity">
    <text evidence="2 11">Belongs to the ERD2 family.</text>
</comment>
<feature type="transmembrane region" description="Helical" evidence="11">
    <location>
        <begin position="222"/>
        <end position="245"/>
    </location>
</feature>
<evidence type="ECO:0000256" key="9">
    <source>
        <dbReference type="ARBA" id="ARBA00023136"/>
    </source>
</evidence>
<dbReference type="Pfam" id="PF02163">
    <property type="entry name" value="Peptidase_M50"/>
    <property type="match status" value="1"/>
</dbReference>
<keyword evidence="7 11" id="KW-0653">Protein transport</keyword>
<dbReference type="Proteomes" id="UP000650833">
    <property type="component" value="Unassembled WGS sequence"/>
</dbReference>
<comment type="caution">
    <text evidence="11">Lacks conserved residue(s) required for the propagation of feature annotation.</text>
</comment>
<feature type="transmembrane region" description="Helical" evidence="11">
    <location>
        <begin position="515"/>
        <end position="533"/>
    </location>
</feature>
<evidence type="ECO:0000313" key="13">
    <source>
        <dbReference type="EMBL" id="KAG2195084.1"/>
    </source>
</evidence>
<keyword evidence="3 11" id="KW-0813">Transport</keyword>
<evidence type="ECO:0000259" key="12">
    <source>
        <dbReference type="Pfam" id="PF02163"/>
    </source>
</evidence>
<feature type="domain" description="Peptidase M50" evidence="12">
    <location>
        <begin position="152"/>
        <end position="487"/>
    </location>
</feature>
<evidence type="ECO:0000256" key="7">
    <source>
        <dbReference type="ARBA" id="ARBA00022927"/>
    </source>
</evidence>
<feature type="transmembrane region" description="Helical" evidence="11">
    <location>
        <begin position="737"/>
        <end position="758"/>
    </location>
</feature>
<keyword evidence="8 11" id="KW-1133">Transmembrane helix</keyword>
<dbReference type="OrthoDB" id="7694678at2759"/>
<evidence type="ECO:0000256" key="3">
    <source>
        <dbReference type="ARBA" id="ARBA00022448"/>
    </source>
</evidence>
<evidence type="ECO:0000256" key="2">
    <source>
        <dbReference type="ARBA" id="ARBA00010120"/>
    </source>
</evidence>
<dbReference type="Pfam" id="PF00810">
    <property type="entry name" value="ER_lumen_recept"/>
    <property type="match status" value="1"/>
</dbReference>
<evidence type="ECO:0000256" key="4">
    <source>
        <dbReference type="ARBA" id="ARBA00022692"/>
    </source>
</evidence>
<dbReference type="PANTHER" id="PTHR10585">
    <property type="entry name" value="ER LUMEN PROTEIN RETAINING RECEPTOR"/>
    <property type="match status" value="1"/>
</dbReference>
<protein>
    <recommendedName>
        <fullName evidence="11">ER lumen protein-retaining receptor</fullName>
    </recommendedName>
</protein>
<dbReference type="AlphaFoldDB" id="A0A8H7UYF5"/>
<evidence type="ECO:0000313" key="14">
    <source>
        <dbReference type="Proteomes" id="UP000650833"/>
    </source>
</evidence>
<name>A0A8H7UYF5_9FUNG</name>
<dbReference type="PROSITE" id="PS00952">
    <property type="entry name" value="ER_LUMEN_RECEPTOR_2"/>
    <property type="match status" value="1"/>
</dbReference>
<dbReference type="GO" id="GO:0015031">
    <property type="term" value="P:protein transport"/>
    <property type="evidence" value="ECO:0007669"/>
    <property type="project" value="UniProtKB-KW"/>
</dbReference>
<accession>A0A8H7UYF5</accession>
<dbReference type="GO" id="GO:0006621">
    <property type="term" value="P:protein retention in ER lumen"/>
    <property type="evidence" value="ECO:0007669"/>
    <property type="project" value="InterPro"/>
</dbReference>
<feature type="transmembrane region" description="Helical" evidence="11">
    <location>
        <begin position="589"/>
        <end position="606"/>
    </location>
</feature>